<reference evidence="2" key="1">
    <citation type="submission" date="2023-04" db="EMBL/GenBank/DDBJ databases">
        <authorList>
            <person name="Vijverberg K."/>
            <person name="Xiong W."/>
            <person name="Schranz E."/>
        </authorList>
    </citation>
    <scope>NUCLEOTIDE SEQUENCE</scope>
</reference>
<evidence type="ECO:0000313" key="2">
    <source>
        <dbReference type="EMBL" id="CAI9302714.1"/>
    </source>
</evidence>
<dbReference type="EMBL" id="OX465085">
    <property type="protein sequence ID" value="CAI9302714.1"/>
    <property type="molecule type" value="Genomic_DNA"/>
</dbReference>
<accession>A0AA36A189</accession>
<feature type="compositionally biased region" description="Basic and acidic residues" evidence="1">
    <location>
        <begin position="89"/>
        <end position="105"/>
    </location>
</feature>
<keyword evidence="3" id="KW-1185">Reference proteome</keyword>
<organism evidence="2 3">
    <name type="scientific">Lactuca saligna</name>
    <name type="common">Willowleaf lettuce</name>
    <dbReference type="NCBI Taxonomy" id="75948"/>
    <lineage>
        <taxon>Eukaryota</taxon>
        <taxon>Viridiplantae</taxon>
        <taxon>Streptophyta</taxon>
        <taxon>Embryophyta</taxon>
        <taxon>Tracheophyta</taxon>
        <taxon>Spermatophyta</taxon>
        <taxon>Magnoliopsida</taxon>
        <taxon>eudicotyledons</taxon>
        <taxon>Gunneridae</taxon>
        <taxon>Pentapetalae</taxon>
        <taxon>asterids</taxon>
        <taxon>campanulids</taxon>
        <taxon>Asterales</taxon>
        <taxon>Asteraceae</taxon>
        <taxon>Cichorioideae</taxon>
        <taxon>Cichorieae</taxon>
        <taxon>Lactucinae</taxon>
        <taxon>Lactuca</taxon>
    </lineage>
</organism>
<evidence type="ECO:0000256" key="1">
    <source>
        <dbReference type="SAM" id="MobiDB-lite"/>
    </source>
</evidence>
<evidence type="ECO:0000313" key="3">
    <source>
        <dbReference type="Proteomes" id="UP001177003"/>
    </source>
</evidence>
<feature type="region of interest" description="Disordered" evidence="1">
    <location>
        <begin position="86"/>
        <end position="105"/>
    </location>
</feature>
<dbReference type="AlphaFoldDB" id="A0AA36A189"/>
<dbReference type="Proteomes" id="UP001177003">
    <property type="component" value="Chromosome 9"/>
</dbReference>
<protein>
    <submittedName>
        <fullName evidence="2">Uncharacterized protein</fullName>
    </submittedName>
</protein>
<proteinExistence type="predicted"/>
<gene>
    <name evidence="2" type="ORF">LSALG_LOCUS41190</name>
</gene>
<sequence length="105" mass="11841">MDAIMKGLGYSVPPIICYHVRVPKGDMHFGLRPLGNDDDVLSLAQIVGNTDDVANDIDQRFNEFDEETNDFVLGLYQKFLQSNEQNVDDEVHKGEDNAVNKEVNE</sequence>
<name>A0AA36A189_LACSI</name>